<dbReference type="OMA" id="RWASCPR"/>
<dbReference type="AlphaFoldDB" id="A0A669Q9U0"/>
<dbReference type="PANTHER" id="PTHR35250:SF1">
    <property type="entry name" value="UBIQUINOL-CYTOCHROME-C REDUCTASE COMPLEX ASSEMBLY FACTOR 5"/>
    <property type="match status" value="1"/>
</dbReference>
<reference evidence="3" key="2">
    <citation type="submission" date="2025-09" db="UniProtKB">
        <authorList>
            <consortium name="Ensembl"/>
        </authorList>
    </citation>
    <scope>IDENTIFICATION</scope>
</reference>
<dbReference type="Pfam" id="PF15114">
    <property type="entry name" value="UPF0640"/>
    <property type="match status" value="1"/>
</dbReference>
<name>A0A669Q9U0_PHACC</name>
<evidence type="ECO:0000313" key="4">
    <source>
        <dbReference type="Proteomes" id="UP000472261"/>
    </source>
</evidence>
<evidence type="ECO:0000256" key="2">
    <source>
        <dbReference type="SAM" id="Phobius"/>
    </source>
</evidence>
<evidence type="ECO:0008006" key="5">
    <source>
        <dbReference type="Google" id="ProtNLM"/>
    </source>
</evidence>
<keyword evidence="2" id="KW-0472">Membrane</keyword>
<dbReference type="InterPro" id="IPR028183">
    <property type="entry name" value="UQCC5"/>
</dbReference>
<keyword evidence="4" id="KW-1185">Reference proteome</keyword>
<feature type="region of interest" description="Disordered" evidence="1">
    <location>
        <begin position="207"/>
        <end position="350"/>
    </location>
</feature>
<keyword evidence="2" id="KW-0812">Transmembrane</keyword>
<organism evidence="3 4">
    <name type="scientific">Phasianus colchicus</name>
    <name type="common">Common pheasant</name>
    <dbReference type="NCBI Taxonomy" id="9054"/>
    <lineage>
        <taxon>Eukaryota</taxon>
        <taxon>Metazoa</taxon>
        <taxon>Chordata</taxon>
        <taxon>Craniata</taxon>
        <taxon>Vertebrata</taxon>
        <taxon>Euteleostomi</taxon>
        <taxon>Archelosauria</taxon>
        <taxon>Archosauria</taxon>
        <taxon>Dinosauria</taxon>
        <taxon>Saurischia</taxon>
        <taxon>Theropoda</taxon>
        <taxon>Coelurosauria</taxon>
        <taxon>Aves</taxon>
        <taxon>Neognathae</taxon>
        <taxon>Galloanserae</taxon>
        <taxon>Galliformes</taxon>
        <taxon>Phasianidae</taxon>
        <taxon>Phasianinae</taxon>
        <taxon>Phasianus</taxon>
    </lineage>
</organism>
<dbReference type="Ensembl" id="ENSPCLT00000021659.1">
    <property type="protein sequence ID" value="ENSPCLP00000016430.1"/>
    <property type="gene ID" value="ENSPCLG00000013398.1"/>
</dbReference>
<dbReference type="PANTHER" id="PTHR35250">
    <property type="entry name" value="SMALL INTEGRAL MEMBRANE PROTEIN 4"/>
    <property type="match status" value="1"/>
</dbReference>
<dbReference type="Proteomes" id="UP000472261">
    <property type="component" value="Unplaced"/>
</dbReference>
<accession>A0A669Q9U0</accession>
<feature type="region of interest" description="Disordered" evidence="1">
    <location>
        <begin position="82"/>
        <end position="142"/>
    </location>
</feature>
<reference evidence="3" key="1">
    <citation type="submission" date="2025-08" db="UniProtKB">
        <authorList>
            <consortium name="Ensembl"/>
        </authorList>
    </citation>
    <scope>IDENTIFICATION</scope>
</reference>
<feature type="transmembrane region" description="Helical" evidence="2">
    <location>
        <begin position="374"/>
        <end position="394"/>
    </location>
</feature>
<evidence type="ECO:0000313" key="3">
    <source>
        <dbReference type="Ensembl" id="ENSPCLP00000016430.1"/>
    </source>
</evidence>
<keyword evidence="2" id="KW-1133">Transmembrane helix</keyword>
<feature type="compositionally biased region" description="Low complexity" evidence="1">
    <location>
        <begin position="306"/>
        <end position="329"/>
    </location>
</feature>
<evidence type="ECO:0000256" key="1">
    <source>
        <dbReference type="SAM" id="MobiDB-lite"/>
    </source>
</evidence>
<sequence length="425" mass="46014">QKPPISEPQNGSSRPSDCFCLSKGWRRKANRALFNGEATPVAAHAASLRNSRSRKNLQEKKVPCPRATHVIVSRFLELKAAEIHPPQPRSPRSRRAQVAKRTAFLPAGTDRRTQGGGGRRSARPRSRRQEPRRGGQRLGAGPVLTVDQLLHLVVPGPQVAPGVGALGRGRLAARCGAGLCAAPRSAAGQRLPGLAVAAVRGAAPGAAALARHGDGEEPGSRTAAPPQRRDAQRRHGRDGRSGLGARPGLKRRGSRYQAGPGRPRRRHRAGGQSPPRRARGPGPGRRAPPRPRAPGRRREGRGGAGRAAASQRGPAPAAAAANQRQAPARRSSRDAEHVVPARRPGAARGGDPAMLISRRLRRLLRLVPGRERLGAYRLLPFFFVLGGAMEWFMINVRIGKETFYDVYRRKRSERRYEARMEKSES</sequence>
<proteinExistence type="predicted"/>
<protein>
    <recommendedName>
        <fullName evidence="5">Small integral membrane protein 4</fullName>
    </recommendedName>
</protein>